<organism evidence="1 2">
    <name type="scientific">Araneus ventricosus</name>
    <name type="common">Orbweaver spider</name>
    <name type="synonym">Epeira ventricosa</name>
    <dbReference type="NCBI Taxonomy" id="182803"/>
    <lineage>
        <taxon>Eukaryota</taxon>
        <taxon>Metazoa</taxon>
        <taxon>Ecdysozoa</taxon>
        <taxon>Arthropoda</taxon>
        <taxon>Chelicerata</taxon>
        <taxon>Arachnida</taxon>
        <taxon>Araneae</taxon>
        <taxon>Araneomorphae</taxon>
        <taxon>Entelegynae</taxon>
        <taxon>Araneoidea</taxon>
        <taxon>Araneidae</taxon>
        <taxon>Araneus</taxon>
    </lineage>
</organism>
<gene>
    <name evidence="1" type="ORF">AVEN_270506_1</name>
</gene>
<evidence type="ECO:0000313" key="1">
    <source>
        <dbReference type="EMBL" id="GBL87225.1"/>
    </source>
</evidence>
<keyword evidence="2" id="KW-1185">Reference proteome</keyword>
<protein>
    <submittedName>
        <fullName evidence="1">Uncharacterized protein</fullName>
    </submittedName>
</protein>
<dbReference type="Proteomes" id="UP000499080">
    <property type="component" value="Unassembled WGS sequence"/>
</dbReference>
<sequence length="89" mass="10290">MLKSRENCCSVVRSLDIQQSGISNRSNFDCRAINAEMRPVRYVREGGGSLAQEKIGEDLISRFEGFPAKKWNGFEWHDTICAEEWNTRY</sequence>
<comment type="caution">
    <text evidence="1">The sequence shown here is derived from an EMBL/GenBank/DDBJ whole genome shotgun (WGS) entry which is preliminary data.</text>
</comment>
<dbReference type="AlphaFoldDB" id="A0A4Y2B7B4"/>
<proteinExistence type="predicted"/>
<dbReference type="EMBL" id="BGPR01000052">
    <property type="protein sequence ID" value="GBL87225.1"/>
    <property type="molecule type" value="Genomic_DNA"/>
</dbReference>
<accession>A0A4Y2B7B4</accession>
<reference evidence="1 2" key="1">
    <citation type="journal article" date="2019" name="Sci. Rep.">
        <title>Orb-weaving spider Araneus ventricosus genome elucidates the spidroin gene catalogue.</title>
        <authorList>
            <person name="Kono N."/>
            <person name="Nakamura H."/>
            <person name="Ohtoshi R."/>
            <person name="Moran D.A.P."/>
            <person name="Shinohara A."/>
            <person name="Yoshida Y."/>
            <person name="Fujiwara M."/>
            <person name="Mori M."/>
            <person name="Tomita M."/>
            <person name="Arakawa K."/>
        </authorList>
    </citation>
    <scope>NUCLEOTIDE SEQUENCE [LARGE SCALE GENOMIC DNA]</scope>
</reference>
<evidence type="ECO:0000313" key="2">
    <source>
        <dbReference type="Proteomes" id="UP000499080"/>
    </source>
</evidence>
<name>A0A4Y2B7B4_ARAVE</name>